<keyword evidence="1" id="KW-0805">Transcription regulation</keyword>
<evidence type="ECO:0000313" key="5">
    <source>
        <dbReference type="EMBL" id="MBE1591827.1"/>
    </source>
</evidence>
<dbReference type="PROSITE" id="PS50949">
    <property type="entry name" value="HTH_GNTR"/>
    <property type="match status" value="1"/>
</dbReference>
<feature type="domain" description="HTH gntR-type" evidence="4">
    <location>
        <begin position="24"/>
        <end position="91"/>
    </location>
</feature>
<keyword evidence="2" id="KW-0238">DNA-binding</keyword>
<dbReference type="SUPFAM" id="SSF46785">
    <property type="entry name" value="Winged helix' DNA-binding domain"/>
    <property type="match status" value="1"/>
</dbReference>
<dbReference type="InterPro" id="IPR000524">
    <property type="entry name" value="Tscrpt_reg_HTH_GntR"/>
</dbReference>
<evidence type="ECO:0000256" key="2">
    <source>
        <dbReference type="ARBA" id="ARBA00023125"/>
    </source>
</evidence>
<dbReference type="InterPro" id="IPR036390">
    <property type="entry name" value="WH_DNA-bd_sf"/>
</dbReference>
<comment type="caution">
    <text evidence="5">The sequence shown here is derived from an EMBL/GenBank/DDBJ whole genome shotgun (WGS) entry which is preliminary data.</text>
</comment>
<dbReference type="Pfam" id="PF00392">
    <property type="entry name" value="GntR"/>
    <property type="match status" value="1"/>
</dbReference>
<name>A0ABR9MG05_9ACTN</name>
<gene>
    <name evidence="5" type="ORF">H4W80_010085</name>
</gene>
<dbReference type="Gene3D" id="1.10.10.10">
    <property type="entry name" value="Winged helix-like DNA-binding domain superfamily/Winged helix DNA-binding domain"/>
    <property type="match status" value="1"/>
</dbReference>
<evidence type="ECO:0000259" key="4">
    <source>
        <dbReference type="PROSITE" id="PS50949"/>
    </source>
</evidence>
<evidence type="ECO:0000256" key="1">
    <source>
        <dbReference type="ARBA" id="ARBA00023015"/>
    </source>
</evidence>
<accession>A0ABR9MG05</accession>
<protein>
    <submittedName>
        <fullName evidence="5">GntR family transcriptional regulator</fullName>
    </submittedName>
</protein>
<dbReference type="Proteomes" id="UP000633509">
    <property type="component" value="Unassembled WGS sequence"/>
</dbReference>
<keyword evidence="3" id="KW-0804">Transcription</keyword>
<keyword evidence="6" id="KW-1185">Reference proteome</keyword>
<dbReference type="CDD" id="cd07377">
    <property type="entry name" value="WHTH_GntR"/>
    <property type="match status" value="1"/>
</dbReference>
<evidence type="ECO:0000313" key="6">
    <source>
        <dbReference type="Proteomes" id="UP000633509"/>
    </source>
</evidence>
<organism evidence="5 6">
    <name type="scientific">Nonomuraea angiospora</name>
    <dbReference type="NCBI Taxonomy" id="46172"/>
    <lineage>
        <taxon>Bacteria</taxon>
        <taxon>Bacillati</taxon>
        <taxon>Actinomycetota</taxon>
        <taxon>Actinomycetes</taxon>
        <taxon>Streptosporangiales</taxon>
        <taxon>Streptosporangiaceae</taxon>
        <taxon>Nonomuraea</taxon>
    </lineage>
</organism>
<dbReference type="EMBL" id="JADBEK010000001">
    <property type="protein sequence ID" value="MBE1591827.1"/>
    <property type="molecule type" value="Genomic_DNA"/>
</dbReference>
<dbReference type="RefSeq" id="WP_225964102.1">
    <property type="nucleotide sequence ID" value="NZ_JADBEK010000001.1"/>
</dbReference>
<evidence type="ECO:0000256" key="3">
    <source>
        <dbReference type="ARBA" id="ARBA00023163"/>
    </source>
</evidence>
<reference evidence="5 6" key="1">
    <citation type="submission" date="2020-10" db="EMBL/GenBank/DDBJ databases">
        <title>Sequencing the genomes of 1000 actinobacteria strains.</title>
        <authorList>
            <person name="Klenk H.-P."/>
        </authorList>
    </citation>
    <scope>NUCLEOTIDE SEQUENCE [LARGE SCALE GENOMIC DNA]</scope>
    <source>
        <strain evidence="5 6">DSM 43173</strain>
    </source>
</reference>
<sequence>MTVYVPAVMLPDSPWSEDDWNPEFYRYEQIADWIGERIGTGDYPPRTVLSEVQLQGYFGVGRDTIRKAFAILRERKLIITKPGRGSVVILHE</sequence>
<proteinExistence type="predicted"/>
<dbReference type="SMART" id="SM00345">
    <property type="entry name" value="HTH_GNTR"/>
    <property type="match status" value="1"/>
</dbReference>
<dbReference type="InterPro" id="IPR036388">
    <property type="entry name" value="WH-like_DNA-bd_sf"/>
</dbReference>